<feature type="chain" id="PRO_5046218456" evidence="1">
    <location>
        <begin position="20"/>
        <end position="153"/>
    </location>
</feature>
<dbReference type="Gene3D" id="3.40.30.10">
    <property type="entry name" value="Glutaredoxin"/>
    <property type="match status" value="1"/>
</dbReference>
<evidence type="ECO:0000313" key="4">
    <source>
        <dbReference type="Proteomes" id="UP000016426"/>
    </source>
</evidence>
<dbReference type="CDD" id="cd02947">
    <property type="entry name" value="TRX_family"/>
    <property type="match status" value="1"/>
</dbReference>
<protein>
    <submittedName>
        <fullName evidence="3">Dihydroneopterin aldolase</fullName>
    </submittedName>
</protein>
<feature type="signal peptide" evidence="1">
    <location>
        <begin position="1"/>
        <end position="19"/>
    </location>
</feature>
<dbReference type="Pfam" id="PF13899">
    <property type="entry name" value="Thioredoxin_7"/>
    <property type="match status" value="1"/>
</dbReference>
<evidence type="ECO:0000256" key="1">
    <source>
        <dbReference type="SAM" id="SignalP"/>
    </source>
</evidence>
<keyword evidence="4" id="KW-1185">Reference proteome</keyword>
<dbReference type="Proteomes" id="UP000016426">
    <property type="component" value="Unassembled WGS sequence"/>
</dbReference>
<name>A0ABN0N7S0_9NEIS</name>
<comment type="caution">
    <text evidence="3">The sequence shown here is derived from an EMBL/GenBank/DDBJ whole genome shotgun (WGS) entry which is preliminary data.</text>
</comment>
<dbReference type="EMBL" id="AVPH01000224">
    <property type="protein sequence ID" value="ERE06995.1"/>
    <property type="molecule type" value="Genomic_DNA"/>
</dbReference>
<dbReference type="InterPro" id="IPR013766">
    <property type="entry name" value="Thioredoxin_domain"/>
</dbReference>
<evidence type="ECO:0000313" key="3">
    <source>
        <dbReference type="EMBL" id="ERE06995.1"/>
    </source>
</evidence>
<dbReference type="PROSITE" id="PS51352">
    <property type="entry name" value="THIOREDOXIN_2"/>
    <property type="match status" value="1"/>
</dbReference>
<evidence type="ECO:0000259" key="2">
    <source>
        <dbReference type="PROSITE" id="PS51352"/>
    </source>
</evidence>
<dbReference type="InterPro" id="IPR036249">
    <property type="entry name" value="Thioredoxin-like_sf"/>
</dbReference>
<proteinExistence type="predicted"/>
<gene>
    <name evidence="3" type="ORF">O166_07525</name>
</gene>
<reference evidence="3 4" key="1">
    <citation type="journal article" date="2013" name="Genome Announc.">
        <title>Genome Sequence of the Pigment-Producing Bacterium Pseudogulbenkiania ferrooxidans, Isolated from Loktak Lake.</title>
        <authorList>
            <person name="Puranik S."/>
            <person name="Talkal R."/>
            <person name="Qureshi A."/>
            <person name="Khardenavis A."/>
            <person name="Kapley A."/>
            <person name="Purohit H.J."/>
        </authorList>
    </citation>
    <scope>NUCLEOTIDE SEQUENCE [LARGE SCALE GENOMIC DNA]</scope>
    <source>
        <strain evidence="3 4">EGD-HP2</strain>
    </source>
</reference>
<organism evidence="3 4">
    <name type="scientific">Pseudogulbenkiania ferrooxidans EGD-HP2</name>
    <dbReference type="NCBI Taxonomy" id="1388764"/>
    <lineage>
        <taxon>Bacteria</taxon>
        <taxon>Pseudomonadati</taxon>
        <taxon>Pseudomonadota</taxon>
        <taxon>Betaproteobacteria</taxon>
        <taxon>Neisseriales</taxon>
        <taxon>Chromobacteriaceae</taxon>
        <taxon>Pseudogulbenkiania</taxon>
    </lineage>
</organism>
<feature type="domain" description="Thioredoxin" evidence="2">
    <location>
        <begin position="4"/>
        <end position="149"/>
    </location>
</feature>
<dbReference type="RefSeq" id="WP_021477029.1">
    <property type="nucleotide sequence ID" value="NZ_AVPH01000224.1"/>
</dbReference>
<dbReference type="SUPFAM" id="SSF52833">
    <property type="entry name" value="Thioredoxin-like"/>
    <property type="match status" value="1"/>
</dbReference>
<sequence>MKKLLILLSLLLASAAALAGDLPYDEQADAKAELSRTLDAAKQNHQPALLILGANWCPDCRALDEALKKGKSAELLAREFKVVKVDVGNFDHNLDIDAEYGHPIGKGIPAAVVLSPDNQVIYATRAGELADARRMSETGIYEFFERVSRQAKP</sequence>
<accession>A0ABN0N7S0</accession>
<keyword evidence="1" id="KW-0732">Signal</keyword>